<protein>
    <submittedName>
        <fullName evidence="2">Uncharacterized protein</fullName>
    </submittedName>
</protein>
<accession>A0A0G4F5W9</accession>
<feature type="compositionally biased region" description="Low complexity" evidence="1">
    <location>
        <begin position="58"/>
        <end position="67"/>
    </location>
</feature>
<evidence type="ECO:0000313" key="2">
    <source>
        <dbReference type="EMBL" id="CEM07258.1"/>
    </source>
</evidence>
<dbReference type="EMBL" id="CDMZ01000122">
    <property type="protein sequence ID" value="CEM07258.1"/>
    <property type="molecule type" value="Genomic_DNA"/>
</dbReference>
<sequence>MTELSLRETETPSASEDAQDSRERGEKEVHGEPPFGDTEAECDGDTGKQQQPKPEKASISPSSSSSSQALAEGAGAPSGANRNMFRQAIHQAVHSHFKETQQQTGSPSLSPTAVLGKPTNDNCTRHRQ</sequence>
<feature type="region of interest" description="Disordered" evidence="1">
    <location>
        <begin position="1"/>
        <end position="128"/>
    </location>
</feature>
<feature type="compositionally biased region" description="Basic and acidic residues" evidence="1">
    <location>
        <begin position="1"/>
        <end position="10"/>
    </location>
</feature>
<name>A0A0G4F5W9_9ALVE</name>
<gene>
    <name evidence="2" type="ORF">Cvel_2755</name>
</gene>
<reference evidence="2" key="1">
    <citation type="submission" date="2014-11" db="EMBL/GenBank/DDBJ databases">
        <authorList>
            <person name="Otto D Thomas"/>
            <person name="Naeem Raeece"/>
        </authorList>
    </citation>
    <scope>NUCLEOTIDE SEQUENCE</scope>
</reference>
<dbReference type="AlphaFoldDB" id="A0A0G4F5W9"/>
<organism evidence="2">
    <name type="scientific">Chromera velia CCMP2878</name>
    <dbReference type="NCBI Taxonomy" id="1169474"/>
    <lineage>
        <taxon>Eukaryota</taxon>
        <taxon>Sar</taxon>
        <taxon>Alveolata</taxon>
        <taxon>Colpodellida</taxon>
        <taxon>Chromeraceae</taxon>
        <taxon>Chromera</taxon>
    </lineage>
</organism>
<proteinExistence type="predicted"/>
<dbReference type="VEuPathDB" id="CryptoDB:Cvel_2755"/>
<feature type="compositionally biased region" description="Polar residues" evidence="1">
    <location>
        <begin position="100"/>
        <end position="111"/>
    </location>
</feature>
<evidence type="ECO:0000256" key="1">
    <source>
        <dbReference type="SAM" id="MobiDB-lite"/>
    </source>
</evidence>
<feature type="compositionally biased region" description="Basic and acidic residues" evidence="1">
    <location>
        <begin position="19"/>
        <end position="31"/>
    </location>
</feature>